<keyword evidence="2" id="KW-0472">Membrane</keyword>
<evidence type="ECO:0000256" key="2">
    <source>
        <dbReference type="SAM" id="Phobius"/>
    </source>
</evidence>
<dbReference type="EMBL" id="RJLS01000011">
    <property type="protein sequence ID" value="RNM23167.1"/>
    <property type="molecule type" value="Genomic_DNA"/>
</dbReference>
<keyword evidence="1" id="KW-0175">Coiled coil</keyword>
<feature type="coiled-coil region" evidence="1">
    <location>
        <begin position="98"/>
        <end position="128"/>
    </location>
</feature>
<keyword evidence="2" id="KW-1133">Transmembrane helix</keyword>
<comment type="caution">
    <text evidence="3">The sequence shown here is derived from an EMBL/GenBank/DDBJ whole genome shotgun (WGS) entry which is preliminary data.</text>
</comment>
<accession>A0ABX9WWI8</accession>
<evidence type="ECO:0008006" key="5">
    <source>
        <dbReference type="Google" id="ProtNLM"/>
    </source>
</evidence>
<dbReference type="RefSeq" id="WP_123250925.1">
    <property type="nucleotide sequence ID" value="NZ_RJLS01000011.1"/>
</dbReference>
<gene>
    <name evidence="3" type="ORF">EFS38_11900</name>
</gene>
<feature type="transmembrane region" description="Helical" evidence="2">
    <location>
        <begin position="172"/>
        <end position="197"/>
    </location>
</feature>
<evidence type="ECO:0000256" key="1">
    <source>
        <dbReference type="SAM" id="Coils"/>
    </source>
</evidence>
<protein>
    <recommendedName>
        <fullName evidence="5">MobB</fullName>
    </recommendedName>
</protein>
<proteinExistence type="predicted"/>
<sequence>MESDNSSVVANEKSWVFQLLVKNPEDSIGLIAYSFYKLEKNQYAEKLRANGQSDQEIDLAVKQFHEQVVHTQRRLDAYRDNARTMFSRLLEDWEEEIRKDYQQQLDIIDKKNSEIENLKIETDKKNQKIAENDIIQNRAIENAKEEAIKEFFRAASRKEKQKTPIALRILSWIWSGFSGIIASIILFTFLYGMVGLLTTPERKSQIWQWGIESFKSSSPLPPIENSKVQ</sequence>
<reference evidence="3 4" key="1">
    <citation type="submission" date="2018-11" db="EMBL/GenBank/DDBJ databases">
        <title>Characterization of surface water Dickeya isolates.</title>
        <authorList>
            <person name="Van Gijsegem F."/>
            <person name="Pedron J."/>
        </authorList>
    </citation>
    <scope>NUCLEOTIDE SEQUENCE [LARGE SCALE GENOMIC DNA]</scope>
    <source>
        <strain evidence="3 4">FVG10-MFV-A16</strain>
    </source>
</reference>
<name>A0ABX9WWI8_9GAMM</name>
<evidence type="ECO:0000313" key="4">
    <source>
        <dbReference type="Proteomes" id="UP000271870"/>
    </source>
</evidence>
<keyword evidence="2" id="KW-0812">Transmembrane</keyword>
<dbReference type="Proteomes" id="UP000271870">
    <property type="component" value="Unassembled WGS sequence"/>
</dbReference>
<evidence type="ECO:0000313" key="3">
    <source>
        <dbReference type="EMBL" id="RNM23167.1"/>
    </source>
</evidence>
<organism evidence="3 4">
    <name type="scientific">Dickeya undicola</name>
    <dbReference type="NCBI Taxonomy" id="1577887"/>
    <lineage>
        <taxon>Bacteria</taxon>
        <taxon>Pseudomonadati</taxon>
        <taxon>Pseudomonadota</taxon>
        <taxon>Gammaproteobacteria</taxon>
        <taxon>Enterobacterales</taxon>
        <taxon>Pectobacteriaceae</taxon>
        <taxon>Dickeya</taxon>
    </lineage>
</organism>
<keyword evidence="4" id="KW-1185">Reference proteome</keyword>